<dbReference type="Pfam" id="PF12997">
    <property type="entry name" value="DUF3881"/>
    <property type="match status" value="1"/>
</dbReference>
<comment type="caution">
    <text evidence="1">The sequence shown here is derived from an EMBL/GenBank/DDBJ whole genome shotgun (WGS) entry which is preliminary data.</text>
</comment>
<evidence type="ECO:0000313" key="1">
    <source>
        <dbReference type="EMBL" id="TLC99809.1"/>
    </source>
</evidence>
<name>A0A4U8Q4Q5_9FIRM</name>
<proteinExistence type="predicted"/>
<dbReference type="Proteomes" id="UP000306509">
    <property type="component" value="Unassembled WGS sequence"/>
</dbReference>
<dbReference type="STRING" id="180332.GCA_000797495_02800"/>
<evidence type="ECO:0000313" key="2">
    <source>
        <dbReference type="Proteomes" id="UP000306509"/>
    </source>
</evidence>
<sequence length="291" mass="33229">MHSYLRAIGFSNLEKRKEVDQIVKDICENSDKKQVVEEDEGAFIEMSKDFGQDIGITVCGELDEQGFHQEYYFPYFKGTGITSDEDLVIEKHVGKESYAGVCEDVRVGVSLIFYLQNAADYKMQANLNKLSGQNISTTFSGLSTKGKILLPIQKSEQQIDTDKEATKNRNHLIAAARNGDEDAIESLTLEDIDTYTMISRRIMQEDVFTIVDTFFMPYGMECDQYHIMGEIKTCNKVKNTLSQEEIYQMKILCNEMVFDICINEKDLMGVPEEGRRFKGVIWLQGCLNFPE</sequence>
<dbReference type="AlphaFoldDB" id="A0A4U8Q4Q5"/>
<keyword evidence="2" id="KW-1185">Reference proteome</keyword>
<reference evidence="1 2" key="1">
    <citation type="journal article" date="2019" name="Anaerobe">
        <title>Detection of Robinsoniella peoriensis in multiple bone samples of a trauma patient.</title>
        <authorList>
            <person name="Schrottner P."/>
            <person name="Hartwich K."/>
            <person name="Bunk B."/>
            <person name="Schober I."/>
            <person name="Helbig S."/>
            <person name="Rudolph W.W."/>
            <person name="Gunzer F."/>
        </authorList>
    </citation>
    <scope>NUCLEOTIDE SEQUENCE [LARGE SCALE GENOMIC DNA]</scope>
    <source>
        <strain evidence="1 2">DSM 106044</strain>
    </source>
</reference>
<gene>
    <name evidence="1" type="ORF">DSM106044_03335</name>
</gene>
<dbReference type="InterPro" id="IPR024541">
    <property type="entry name" value="DUF3881"/>
</dbReference>
<protein>
    <submittedName>
        <fullName evidence="1">Uncharacterized protein</fullName>
    </submittedName>
</protein>
<dbReference type="RefSeq" id="WP_138003053.1">
    <property type="nucleotide sequence ID" value="NZ_CAUSDN010000020.1"/>
</dbReference>
<organism evidence="1 2">
    <name type="scientific">Robinsoniella peoriensis</name>
    <dbReference type="NCBI Taxonomy" id="180332"/>
    <lineage>
        <taxon>Bacteria</taxon>
        <taxon>Bacillati</taxon>
        <taxon>Bacillota</taxon>
        <taxon>Clostridia</taxon>
        <taxon>Lachnospirales</taxon>
        <taxon>Lachnospiraceae</taxon>
        <taxon>Robinsoniella</taxon>
    </lineage>
</organism>
<dbReference type="EMBL" id="QGQD01000065">
    <property type="protein sequence ID" value="TLC99809.1"/>
    <property type="molecule type" value="Genomic_DNA"/>
</dbReference>
<accession>A0A4U8Q4Q5</accession>